<evidence type="ECO:0000313" key="1">
    <source>
        <dbReference type="EMBL" id="EAT40808.1"/>
    </source>
</evidence>
<dbReference type="PaxDb" id="7159-AAEL007479-PA"/>
<dbReference type="EMBL" id="CH477443">
    <property type="protein sequence ID" value="EAT40808.1"/>
    <property type="molecule type" value="Genomic_DNA"/>
</dbReference>
<evidence type="ECO:0000313" key="2">
    <source>
        <dbReference type="Proteomes" id="UP000682892"/>
    </source>
</evidence>
<gene>
    <name evidence="1" type="ORF">AaeL_AAEL007479</name>
</gene>
<reference evidence="1" key="3">
    <citation type="submission" date="2012-09" db="EMBL/GenBank/DDBJ databases">
        <authorList>
            <consortium name="VectorBase"/>
        </authorList>
    </citation>
    <scope>NUCLEOTIDE SEQUENCE</scope>
    <source>
        <strain evidence="1">Liverpool</strain>
    </source>
</reference>
<proteinExistence type="predicted"/>
<dbReference type="AlphaFoldDB" id="Q171X8"/>
<dbReference type="Proteomes" id="UP000682892">
    <property type="component" value="Unassembled WGS sequence"/>
</dbReference>
<name>Q171X8_AEDAE</name>
<sequence length="65" mass="7462">MFVSEENSQIGHRIGTVRDPNWLVMKVRTVVRPLPYCVSRVRMAKGRKNCQDSKVPLGQTNFARC</sequence>
<accession>Q171X8</accession>
<organism evidence="1 2">
    <name type="scientific">Aedes aegypti</name>
    <name type="common">Yellowfever mosquito</name>
    <name type="synonym">Culex aegypti</name>
    <dbReference type="NCBI Taxonomy" id="7159"/>
    <lineage>
        <taxon>Eukaryota</taxon>
        <taxon>Metazoa</taxon>
        <taxon>Ecdysozoa</taxon>
        <taxon>Arthropoda</taxon>
        <taxon>Hexapoda</taxon>
        <taxon>Insecta</taxon>
        <taxon>Pterygota</taxon>
        <taxon>Neoptera</taxon>
        <taxon>Endopterygota</taxon>
        <taxon>Diptera</taxon>
        <taxon>Nematocera</taxon>
        <taxon>Culicoidea</taxon>
        <taxon>Culicidae</taxon>
        <taxon>Culicinae</taxon>
        <taxon>Aedini</taxon>
        <taxon>Aedes</taxon>
        <taxon>Stegomyia</taxon>
    </lineage>
</organism>
<dbReference type="HOGENOM" id="CLU_2851529_0_0_1"/>
<reference evidence="1" key="2">
    <citation type="journal article" date="2007" name="Science">
        <title>Genome sequence of Aedes aegypti, a major arbovirus vector.</title>
        <authorList>
            <person name="Nene V."/>
            <person name="Wortman J.R."/>
            <person name="Lawson D."/>
            <person name="Haas B."/>
            <person name="Kodira C."/>
            <person name="Tu Z.J."/>
            <person name="Loftus B."/>
            <person name="Xi Z."/>
            <person name="Megy K."/>
            <person name="Grabherr M."/>
            <person name="Ren Q."/>
            <person name="Zdobnov E.M."/>
            <person name="Lobo N.F."/>
            <person name="Campbell K.S."/>
            <person name="Brown S.E."/>
            <person name="Bonaldo M.F."/>
            <person name="Zhu J."/>
            <person name="Sinkins S.P."/>
            <person name="Hogenkamp D.G."/>
            <person name="Amedeo P."/>
            <person name="Arensburger P."/>
            <person name="Atkinson P.W."/>
            <person name="Bidwell S."/>
            <person name="Biedler J."/>
            <person name="Birney E."/>
            <person name="Bruggner R.V."/>
            <person name="Costas J."/>
            <person name="Coy M.R."/>
            <person name="Crabtree J."/>
            <person name="Crawford M."/>
            <person name="Debruyn B."/>
            <person name="Decaprio D."/>
            <person name="Eiglmeier K."/>
            <person name="Eisenstadt E."/>
            <person name="El-Dorry H."/>
            <person name="Gelbart W.M."/>
            <person name="Gomes S.L."/>
            <person name="Hammond M."/>
            <person name="Hannick L.I."/>
            <person name="Hogan J.R."/>
            <person name="Holmes M.H."/>
            <person name="Jaffe D."/>
            <person name="Johnston J.S."/>
            <person name="Kennedy R.C."/>
            <person name="Koo H."/>
            <person name="Kravitz S."/>
            <person name="Kriventseva E.V."/>
            <person name="Kulp D."/>
            <person name="Labutti K."/>
            <person name="Lee E."/>
            <person name="Li S."/>
            <person name="Lovin D.D."/>
            <person name="Mao C."/>
            <person name="Mauceli E."/>
            <person name="Menck C.F."/>
            <person name="Miller J.R."/>
            <person name="Montgomery P."/>
            <person name="Mori A."/>
            <person name="Nascimento A.L."/>
            <person name="Naveira H.F."/>
            <person name="Nusbaum C."/>
            <person name="O'leary S."/>
            <person name="Orvis J."/>
            <person name="Pertea M."/>
            <person name="Quesneville H."/>
            <person name="Reidenbach K.R."/>
            <person name="Rogers Y.H."/>
            <person name="Roth C.W."/>
            <person name="Schneider J.R."/>
            <person name="Schatz M."/>
            <person name="Shumway M."/>
            <person name="Stanke M."/>
            <person name="Stinson E.O."/>
            <person name="Tubio J.M."/>
            <person name="Vanzee J.P."/>
            <person name="Verjovski-Almeida S."/>
            <person name="Werner D."/>
            <person name="White O."/>
            <person name="Wyder S."/>
            <person name="Zeng Q."/>
            <person name="Zhao Q."/>
            <person name="Zhao Y."/>
            <person name="Hill C.A."/>
            <person name="Raikhel A.S."/>
            <person name="Soares M.B."/>
            <person name="Knudson D.L."/>
            <person name="Lee N.H."/>
            <person name="Galagan J."/>
            <person name="Salzberg S.L."/>
            <person name="Paulsen I.T."/>
            <person name="Dimopoulos G."/>
            <person name="Collins F.H."/>
            <person name="Birren B."/>
            <person name="Fraser-Liggett C.M."/>
            <person name="Severson D.W."/>
        </authorList>
    </citation>
    <scope>NUCLEOTIDE SEQUENCE [LARGE SCALE GENOMIC DNA]</scope>
    <source>
        <strain evidence="1">Liverpool</strain>
    </source>
</reference>
<reference evidence="1" key="1">
    <citation type="submission" date="2005-10" db="EMBL/GenBank/DDBJ databases">
        <authorList>
            <person name="Loftus B.J."/>
            <person name="Nene V.M."/>
            <person name="Hannick L.I."/>
            <person name="Bidwell S."/>
            <person name="Haas B."/>
            <person name="Amedeo P."/>
            <person name="Orvis J."/>
            <person name="Wortman J.R."/>
            <person name="White O.R."/>
            <person name="Salzberg S."/>
            <person name="Shumway M."/>
            <person name="Koo H."/>
            <person name="Zhao Y."/>
            <person name="Holmes M."/>
            <person name="Miller J."/>
            <person name="Schatz M."/>
            <person name="Pop M."/>
            <person name="Pai G."/>
            <person name="Utterback T."/>
            <person name="Rogers Y.-H."/>
            <person name="Kravitz S."/>
            <person name="Fraser C.M."/>
        </authorList>
    </citation>
    <scope>NUCLEOTIDE SEQUENCE</scope>
    <source>
        <strain evidence="1">Liverpool</strain>
    </source>
</reference>
<protein>
    <submittedName>
        <fullName evidence="1">AAEL007479-PA</fullName>
    </submittedName>
</protein>